<dbReference type="PANTHER" id="PTHR43280:SF32">
    <property type="entry name" value="TRANSCRIPTIONAL REGULATORY PROTEIN"/>
    <property type="match status" value="1"/>
</dbReference>
<dbReference type="OrthoDB" id="2585681at2"/>
<dbReference type="GO" id="GO:0043565">
    <property type="term" value="F:sequence-specific DNA binding"/>
    <property type="evidence" value="ECO:0007669"/>
    <property type="project" value="InterPro"/>
</dbReference>
<dbReference type="SMART" id="SM00342">
    <property type="entry name" value="HTH_ARAC"/>
    <property type="match status" value="1"/>
</dbReference>
<proteinExistence type="predicted"/>
<sequence>MRLTLREENTGGELLLFKEEAGFDRLFFTRDRFNKYFTIAWNPGESQTVTIDGTDYEFPANTLLTLLFNQTFSFENSADIVAWQFNREFYCIIDHDSEVSCVGFLFSSTDHLFIKLGDQARQKLQLLSDVFTEEFRTSDHIQSEMLLVLLKRLIIYVTQLAKLGYTPTKKLQDERFHIIRKFNLLVEANFKTEHSVSFYAGQLCKSPKTLSNLFAIYNQKTPSQIIQERITVEAKRLLRYTDKSIKHITFELGFEDVPYFSNFFKKNAGASPSDFRNAAVISNEGK</sequence>
<dbReference type="InterPro" id="IPR018060">
    <property type="entry name" value="HTH_AraC"/>
</dbReference>
<keyword evidence="3" id="KW-0804">Transcription</keyword>
<dbReference type="RefSeq" id="WP_113618844.1">
    <property type="nucleotide sequence ID" value="NZ_QFFJ01000002.1"/>
</dbReference>
<keyword evidence="2" id="KW-0238">DNA-binding</keyword>
<gene>
    <name evidence="5" type="ORF">DF182_26860</name>
</gene>
<dbReference type="Pfam" id="PF12833">
    <property type="entry name" value="HTH_18"/>
    <property type="match status" value="1"/>
</dbReference>
<name>A0A365XUT6_9BACT</name>
<protein>
    <submittedName>
        <fullName evidence="5">AraC family transcriptional regulator</fullName>
    </submittedName>
</protein>
<dbReference type="SUPFAM" id="SSF46689">
    <property type="entry name" value="Homeodomain-like"/>
    <property type="match status" value="1"/>
</dbReference>
<accession>A0A365XUT6</accession>
<comment type="caution">
    <text evidence="5">The sequence shown here is derived from an EMBL/GenBank/DDBJ whole genome shotgun (WGS) entry which is preliminary data.</text>
</comment>
<dbReference type="InterPro" id="IPR020449">
    <property type="entry name" value="Tscrpt_reg_AraC-type_HTH"/>
</dbReference>
<dbReference type="AlphaFoldDB" id="A0A365XUT6"/>
<keyword evidence="1" id="KW-0805">Transcription regulation</keyword>
<dbReference type="PANTHER" id="PTHR43280">
    <property type="entry name" value="ARAC-FAMILY TRANSCRIPTIONAL REGULATOR"/>
    <property type="match status" value="1"/>
</dbReference>
<evidence type="ECO:0000313" key="5">
    <source>
        <dbReference type="EMBL" id="RBL90093.1"/>
    </source>
</evidence>
<reference evidence="5 6" key="1">
    <citation type="submission" date="2018-05" db="EMBL/GenBank/DDBJ databases">
        <title>Chitinophaga sp. K3CV102501T nov., isolated from isolated from a monsoon evergreen broad-leaved forest soil.</title>
        <authorList>
            <person name="Lv Y."/>
        </authorList>
    </citation>
    <scope>NUCLEOTIDE SEQUENCE [LARGE SCALE GENOMIC DNA]</scope>
    <source>
        <strain evidence="5 6">GDMCC 1.1325</strain>
    </source>
</reference>
<feature type="domain" description="HTH araC/xylS-type" evidence="4">
    <location>
        <begin position="180"/>
        <end position="278"/>
    </location>
</feature>
<evidence type="ECO:0000256" key="2">
    <source>
        <dbReference type="ARBA" id="ARBA00023125"/>
    </source>
</evidence>
<evidence type="ECO:0000259" key="4">
    <source>
        <dbReference type="PROSITE" id="PS01124"/>
    </source>
</evidence>
<dbReference type="InterPro" id="IPR009057">
    <property type="entry name" value="Homeodomain-like_sf"/>
</dbReference>
<dbReference type="PRINTS" id="PR00032">
    <property type="entry name" value="HTHARAC"/>
</dbReference>
<evidence type="ECO:0000256" key="3">
    <source>
        <dbReference type="ARBA" id="ARBA00023163"/>
    </source>
</evidence>
<organism evidence="5 6">
    <name type="scientific">Chitinophaga flava</name>
    <dbReference type="NCBI Taxonomy" id="2259036"/>
    <lineage>
        <taxon>Bacteria</taxon>
        <taxon>Pseudomonadati</taxon>
        <taxon>Bacteroidota</taxon>
        <taxon>Chitinophagia</taxon>
        <taxon>Chitinophagales</taxon>
        <taxon>Chitinophagaceae</taxon>
        <taxon>Chitinophaga</taxon>
    </lineage>
</organism>
<dbReference type="PROSITE" id="PS01124">
    <property type="entry name" value="HTH_ARAC_FAMILY_2"/>
    <property type="match status" value="1"/>
</dbReference>
<dbReference type="EMBL" id="QFFJ01000002">
    <property type="protein sequence ID" value="RBL90093.1"/>
    <property type="molecule type" value="Genomic_DNA"/>
</dbReference>
<dbReference type="Gene3D" id="1.10.10.60">
    <property type="entry name" value="Homeodomain-like"/>
    <property type="match status" value="1"/>
</dbReference>
<dbReference type="GO" id="GO:0003700">
    <property type="term" value="F:DNA-binding transcription factor activity"/>
    <property type="evidence" value="ECO:0007669"/>
    <property type="project" value="InterPro"/>
</dbReference>
<dbReference type="Proteomes" id="UP000253410">
    <property type="component" value="Unassembled WGS sequence"/>
</dbReference>
<evidence type="ECO:0000313" key="6">
    <source>
        <dbReference type="Proteomes" id="UP000253410"/>
    </source>
</evidence>
<keyword evidence="6" id="KW-1185">Reference proteome</keyword>
<evidence type="ECO:0000256" key="1">
    <source>
        <dbReference type="ARBA" id="ARBA00023015"/>
    </source>
</evidence>